<name>A0A803QJP7_CANSA</name>
<dbReference type="PANTHER" id="PTHR33710:SF71">
    <property type="entry name" value="ENDONUCLEASE_EXONUCLEASE_PHOSPHATASE DOMAIN-CONTAINING PROTEIN"/>
    <property type="match status" value="1"/>
</dbReference>
<dbReference type="Gene3D" id="3.60.10.10">
    <property type="entry name" value="Endonuclease/exonuclease/phosphatase"/>
    <property type="match status" value="1"/>
</dbReference>
<keyword evidence="1" id="KW-0732">Signal</keyword>
<dbReference type="SUPFAM" id="SSF56219">
    <property type="entry name" value="DNase I-like"/>
    <property type="match status" value="1"/>
</dbReference>
<evidence type="ECO:0000313" key="3">
    <source>
        <dbReference type="EnsemblPlants" id="cds.evm.model.10.1430"/>
    </source>
</evidence>
<dbReference type="EMBL" id="UZAU01000821">
    <property type="status" value="NOT_ANNOTATED_CDS"/>
    <property type="molecule type" value="Genomic_DNA"/>
</dbReference>
<keyword evidence="4" id="KW-1185">Reference proteome</keyword>
<evidence type="ECO:0000256" key="1">
    <source>
        <dbReference type="SAM" id="SignalP"/>
    </source>
</evidence>
<dbReference type="InterPro" id="IPR036691">
    <property type="entry name" value="Endo/exonu/phosph_ase_sf"/>
</dbReference>
<accession>A0A803QJP7</accession>
<feature type="domain" description="Endonuclease/exonuclease/phosphatase" evidence="2">
    <location>
        <begin position="19"/>
        <end position="131"/>
    </location>
</feature>
<dbReference type="Pfam" id="PF03372">
    <property type="entry name" value="Exo_endo_phos"/>
    <property type="match status" value="1"/>
</dbReference>
<dbReference type="Proteomes" id="UP000596661">
    <property type="component" value="Unassembled WGS sequence"/>
</dbReference>
<proteinExistence type="predicted"/>
<feature type="signal peptide" evidence="1">
    <location>
        <begin position="1"/>
        <end position="21"/>
    </location>
</feature>
<reference evidence="3" key="1">
    <citation type="submission" date="2021-03" db="UniProtKB">
        <authorList>
            <consortium name="EnsemblPlants"/>
        </authorList>
    </citation>
    <scope>IDENTIFICATION</scope>
</reference>
<evidence type="ECO:0000313" key="4">
    <source>
        <dbReference type="Proteomes" id="UP000596661"/>
    </source>
</evidence>
<protein>
    <recommendedName>
        <fullName evidence="2">Endonuclease/exonuclease/phosphatase domain-containing protein</fullName>
    </recommendedName>
</protein>
<evidence type="ECO:0000259" key="2">
    <source>
        <dbReference type="Pfam" id="PF03372"/>
    </source>
</evidence>
<feature type="chain" id="PRO_5031242309" description="Endonuclease/exonuclease/phosphatase domain-containing protein" evidence="1">
    <location>
        <begin position="22"/>
        <end position="314"/>
    </location>
</feature>
<dbReference type="PANTHER" id="PTHR33710">
    <property type="entry name" value="BNAC02G09200D PROTEIN"/>
    <property type="match status" value="1"/>
</dbReference>
<dbReference type="Gramene" id="evm.model.10.1430">
    <property type="protein sequence ID" value="cds.evm.model.10.1430"/>
    <property type="gene ID" value="evm.TU.10.1430"/>
</dbReference>
<dbReference type="EnsemblPlants" id="evm.model.10.1430">
    <property type="protein sequence ID" value="cds.evm.model.10.1430"/>
    <property type="gene ID" value="evm.TU.10.1430"/>
</dbReference>
<sequence>MCSMAPIGLAFSFMVLRLIDRAVLQEARILEILALNHPWVLVGDLNIISGQIDKFGGRSVEEGEGHHLTELMNVTGGVDLGCTGNFFTWSNGRSLPNLVKERLDRAICDPEWIIRYPKAGVKSLVIKESDHAPVMLDLLFDRERVKAGLDIWIVVRDASCKVIIKEEKLKALNRLLLEVQQRTPSDVNLKLEADIILEMEEVETRQAEIWKQKSRELWYKDGDRNTRFFHAATVIKRKRNFIETITPDGLEWISGRNAVGNYFRDKFISVLSSSSPPSPLLQHLIRPLISWECTSDLMVFMPYEIKEVVWSMHP</sequence>
<dbReference type="AlphaFoldDB" id="A0A803QJP7"/>
<dbReference type="GO" id="GO:0003824">
    <property type="term" value="F:catalytic activity"/>
    <property type="evidence" value="ECO:0007669"/>
    <property type="project" value="InterPro"/>
</dbReference>
<dbReference type="OMA" id="MWARDES"/>
<dbReference type="InterPro" id="IPR005135">
    <property type="entry name" value="Endo/exonuclease/phosphatase"/>
</dbReference>
<organism evidence="3 4">
    <name type="scientific">Cannabis sativa</name>
    <name type="common">Hemp</name>
    <name type="synonym">Marijuana</name>
    <dbReference type="NCBI Taxonomy" id="3483"/>
    <lineage>
        <taxon>Eukaryota</taxon>
        <taxon>Viridiplantae</taxon>
        <taxon>Streptophyta</taxon>
        <taxon>Embryophyta</taxon>
        <taxon>Tracheophyta</taxon>
        <taxon>Spermatophyta</taxon>
        <taxon>Magnoliopsida</taxon>
        <taxon>eudicotyledons</taxon>
        <taxon>Gunneridae</taxon>
        <taxon>Pentapetalae</taxon>
        <taxon>rosids</taxon>
        <taxon>fabids</taxon>
        <taxon>Rosales</taxon>
        <taxon>Cannabaceae</taxon>
        <taxon>Cannabis</taxon>
    </lineage>
</organism>